<gene>
    <name evidence="2" type="ORF">CABS02_10327</name>
</gene>
<dbReference type="OrthoDB" id="4824153at2759"/>
<dbReference type="EMBL" id="SDAQ01000076">
    <property type="protein sequence ID" value="KAI3542707.1"/>
    <property type="molecule type" value="Genomic_DNA"/>
</dbReference>
<feature type="compositionally biased region" description="Polar residues" evidence="1">
    <location>
        <begin position="144"/>
        <end position="154"/>
    </location>
</feature>
<feature type="compositionally biased region" description="Basic and acidic residues" evidence="1">
    <location>
        <begin position="386"/>
        <end position="398"/>
    </location>
</feature>
<name>A0A9P9XA66_9PEZI</name>
<dbReference type="Proteomes" id="UP001056436">
    <property type="component" value="Unassembled WGS sequence"/>
</dbReference>
<sequence length="434" mass="47702">MCWEKQIIYTDCHHSVFEDIDCADYKTQQARKLTPHDSSFTSSSSVNSAGSARNHHHHQLNTSSANNAKRARRTRNPRSPWMFLLCPCFPCPSTPSTPPPPQAHEESGVCRGRKRCMSPVGGKCPRCVQDKAVAAMQAVPPSTPTLARTRYQQQRRPELGGNNGMNDTYGVPGASGDRNRGQKAPRRGDNARRYQDSGAPGQPTGGHEGNGTRRDGGNADGRSGGGGVAGAVEHSSRGGRSPTSPWFNKRFHDARGEEASQQQQHRRGEQQGAQQAHLHQRPQEQRIPVSHDGQRQQQQQHQVQKRPSGLTSPLPTQPEPIPSYVRGSTFHLVPAPLKIKKKKSKQQTSPRAVEGTADMSGGLTRSSASVGRPLQVNATHQTGEQRSSRDQQQEDHRAVVSSSEPRITEAGCTPELPLEELMDEVEMLWRRVPN</sequence>
<feature type="compositionally biased region" description="Gly residues" evidence="1">
    <location>
        <begin position="218"/>
        <end position="229"/>
    </location>
</feature>
<organism evidence="2 3">
    <name type="scientific">Colletotrichum abscissum</name>
    <dbReference type="NCBI Taxonomy" id="1671311"/>
    <lineage>
        <taxon>Eukaryota</taxon>
        <taxon>Fungi</taxon>
        <taxon>Dikarya</taxon>
        <taxon>Ascomycota</taxon>
        <taxon>Pezizomycotina</taxon>
        <taxon>Sordariomycetes</taxon>
        <taxon>Hypocreomycetidae</taxon>
        <taxon>Glomerellales</taxon>
        <taxon>Glomerellaceae</taxon>
        <taxon>Colletotrichum</taxon>
        <taxon>Colletotrichum acutatum species complex</taxon>
    </lineage>
</organism>
<feature type="compositionally biased region" description="Basic and acidic residues" evidence="1">
    <location>
        <begin position="186"/>
        <end position="195"/>
    </location>
</feature>
<evidence type="ECO:0000256" key="1">
    <source>
        <dbReference type="SAM" id="MobiDB-lite"/>
    </source>
</evidence>
<reference evidence="2" key="1">
    <citation type="submission" date="2019-01" db="EMBL/GenBank/DDBJ databases">
        <title>Colletotrichum abscissum LGMF1257.</title>
        <authorList>
            <person name="Baroncelli R."/>
        </authorList>
    </citation>
    <scope>NUCLEOTIDE SEQUENCE</scope>
    <source>
        <strain evidence="2">Ca142</strain>
    </source>
</reference>
<feature type="region of interest" description="Disordered" evidence="1">
    <location>
        <begin position="137"/>
        <end position="418"/>
    </location>
</feature>
<feature type="compositionally biased region" description="Polar residues" evidence="1">
    <location>
        <begin position="376"/>
        <end position="385"/>
    </location>
</feature>
<feature type="region of interest" description="Disordered" evidence="1">
    <location>
        <begin position="95"/>
        <end position="121"/>
    </location>
</feature>
<accession>A0A9P9XA66</accession>
<evidence type="ECO:0000313" key="2">
    <source>
        <dbReference type="EMBL" id="KAI3542707.1"/>
    </source>
</evidence>
<keyword evidence="3" id="KW-1185">Reference proteome</keyword>
<feature type="region of interest" description="Disordered" evidence="1">
    <location>
        <begin position="33"/>
        <end position="74"/>
    </location>
</feature>
<proteinExistence type="predicted"/>
<dbReference type="AlphaFoldDB" id="A0A9P9XA66"/>
<comment type="caution">
    <text evidence="2">The sequence shown here is derived from an EMBL/GenBank/DDBJ whole genome shotgun (WGS) entry which is preliminary data.</text>
</comment>
<feature type="compositionally biased region" description="Low complexity" evidence="1">
    <location>
        <begin position="38"/>
        <end position="51"/>
    </location>
</feature>
<protein>
    <submittedName>
        <fullName evidence="2">Uncharacterized protein</fullName>
    </submittedName>
</protein>
<evidence type="ECO:0000313" key="3">
    <source>
        <dbReference type="Proteomes" id="UP001056436"/>
    </source>
</evidence>